<accession>X7EE05</accession>
<gene>
    <name evidence="2" type="ORF">OCH239_10975</name>
</gene>
<dbReference type="RefSeq" id="WP_037265359.1">
    <property type="nucleotide sequence ID" value="NZ_JALZ01000029.1"/>
</dbReference>
<organism evidence="2 3">
    <name type="scientific">Roseivivax halodurans JCM 10272</name>
    <dbReference type="NCBI Taxonomy" id="1449350"/>
    <lineage>
        <taxon>Bacteria</taxon>
        <taxon>Pseudomonadati</taxon>
        <taxon>Pseudomonadota</taxon>
        <taxon>Alphaproteobacteria</taxon>
        <taxon>Rhodobacterales</taxon>
        <taxon>Roseobacteraceae</taxon>
        <taxon>Roseivivax</taxon>
    </lineage>
</organism>
<sequence length="274" mass="29687">MKIDAVIACLGIVVSSALSIGGGMFVFSQTYGESISDIKRNTGEVFRIQTALYGQEGTGGIVSDVTELRSFKDELGNVIDDLESGLDRMLPANGRLEEGYGAIGEMRTALLGGPGVPGIEGELSTVAASLRDFKSEWDRDPRIRETLIALEKDVKQVLPLSVRAEFQEEVAALRSEIETLRRQVDDLEGRNDLLLSENAEYTDRIASLERDADALAELDALLAATRDQLSEQLSASIDEEEAAAGRVQELETQVSALRAAQSCCGSRSETSRRT</sequence>
<dbReference type="AlphaFoldDB" id="X7EE05"/>
<evidence type="ECO:0000313" key="3">
    <source>
        <dbReference type="Proteomes" id="UP000022447"/>
    </source>
</evidence>
<proteinExistence type="predicted"/>
<evidence type="ECO:0000256" key="1">
    <source>
        <dbReference type="SAM" id="Coils"/>
    </source>
</evidence>
<protein>
    <submittedName>
        <fullName evidence="2">Uncharacterized protein</fullName>
    </submittedName>
</protein>
<keyword evidence="3" id="KW-1185">Reference proteome</keyword>
<dbReference type="STRING" id="1449350.OCH239_10975"/>
<keyword evidence="1" id="KW-0175">Coiled coil</keyword>
<name>X7EE05_9RHOB</name>
<dbReference type="EMBL" id="JALZ01000029">
    <property type="protein sequence ID" value="ETX13358.1"/>
    <property type="molecule type" value="Genomic_DNA"/>
</dbReference>
<dbReference type="Proteomes" id="UP000022447">
    <property type="component" value="Unassembled WGS sequence"/>
</dbReference>
<evidence type="ECO:0000313" key="2">
    <source>
        <dbReference type="EMBL" id="ETX13358.1"/>
    </source>
</evidence>
<comment type="caution">
    <text evidence="2">The sequence shown here is derived from an EMBL/GenBank/DDBJ whole genome shotgun (WGS) entry which is preliminary data.</text>
</comment>
<reference evidence="2 3" key="1">
    <citation type="submission" date="2014-01" db="EMBL/GenBank/DDBJ databases">
        <title>Roseivivax halodurans JCM 10272 Genome Sequencing.</title>
        <authorList>
            <person name="Lai Q."/>
            <person name="Li G."/>
            <person name="Shao Z."/>
        </authorList>
    </citation>
    <scope>NUCLEOTIDE SEQUENCE [LARGE SCALE GENOMIC DNA]</scope>
    <source>
        <strain evidence="2 3">JCM 10272</strain>
    </source>
</reference>
<feature type="coiled-coil region" evidence="1">
    <location>
        <begin position="163"/>
        <end position="218"/>
    </location>
</feature>